<dbReference type="EMBL" id="KI659160">
    <property type="protein sequence ID" value="ETN80209.1"/>
    <property type="molecule type" value="Genomic_DNA"/>
</dbReference>
<sequence length="236" mass="27174">MREFSEENPSKASIIMEYMTGNLSLHIFDNITPDDILQVLRTIAALQAASLKFTDEDKALFLKDIFKVVFGQALTKENVTSSLGLVRQFGSDRLGKCIDQVESIAMETSHFGCPVTDIARLLCACLSAKDRRENWEYLLGKFYCFLKEEVGNHEMPYTLEQLIQAYRRFFPFGAFMVFPMIAPMFQLAKKSDDTEYNERVQKLIFEKTKGLLEDLVKFHEEDKNEANHGENKKIIE</sequence>
<dbReference type="AlphaFoldDB" id="W2TF34"/>
<proteinExistence type="predicted"/>
<dbReference type="InterPro" id="IPR052961">
    <property type="entry name" value="Oxido-Kinase-like_Enzymes"/>
</dbReference>
<gene>
    <name evidence="2" type="ORF">NECAME_09304</name>
</gene>
<dbReference type="OMA" id="RRENWEY"/>
<name>W2TF34_NECAM</name>
<dbReference type="PANTHER" id="PTHR23020:SF8">
    <property type="entry name" value="CHK KINASE-LIKE DOMAIN-CONTAINING PROTEIN"/>
    <property type="match status" value="1"/>
</dbReference>
<dbReference type="Pfam" id="PF07914">
    <property type="entry name" value="DUF1679"/>
    <property type="match status" value="1"/>
</dbReference>
<dbReference type="SUPFAM" id="SSF56112">
    <property type="entry name" value="Protein kinase-like (PK-like)"/>
    <property type="match status" value="1"/>
</dbReference>
<accession>W2TF34</accession>
<keyword evidence="3" id="KW-1185">Reference proteome</keyword>
<dbReference type="InterPro" id="IPR015897">
    <property type="entry name" value="CHK_kinase-like"/>
</dbReference>
<dbReference type="PANTHER" id="PTHR23020">
    <property type="entry name" value="UNCHARACTERIZED NUCLEAR HORMONE RECEPTOR-RELATED"/>
    <property type="match status" value="1"/>
</dbReference>
<dbReference type="Proteomes" id="UP000053676">
    <property type="component" value="Unassembled WGS sequence"/>
</dbReference>
<evidence type="ECO:0000313" key="3">
    <source>
        <dbReference type="Proteomes" id="UP000053676"/>
    </source>
</evidence>
<dbReference type="KEGG" id="nai:NECAME_09304"/>
<dbReference type="InterPro" id="IPR011009">
    <property type="entry name" value="Kinase-like_dom_sf"/>
</dbReference>
<dbReference type="InterPro" id="IPR012877">
    <property type="entry name" value="Dhs-27"/>
</dbReference>
<protein>
    <recommendedName>
        <fullName evidence="1">CHK kinase-like domain-containing protein</fullName>
    </recommendedName>
</protein>
<feature type="domain" description="CHK kinase-like" evidence="1">
    <location>
        <begin position="14"/>
        <end position="152"/>
    </location>
</feature>
<evidence type="ECO:0000259" key="1">
    <source>
        <dbReference type="SMART" id="SM00587"/>
    </source>
</evidence>
<organism evidence="2 3">
    <name type="scientific">Necator americanus</name>
    <name type="common">Human hookworm</name>
    <dbReference type="NCBI Taxonomy" id="51031"/>
    <lineage>
        <taxon>Eukaryota</taxon>
        <taxon>Metazoa</taxon>
        <taxon>Ecdysozoa</taxon>
        <taxon>Nematoda</taxon>
        <taxon>Chromadorea</taxon>
        <taxon>Rhabditida</taxon>
        <taxon>Rhabditina</taxon>
        <taxon>Rhabditomorpha</taxon>
        <taxon>Strongyloidea</taxon>
        <taxon>Ancylostomatidae</taxon>
        <taxon>Bunostominae</taxon>
        <taxon>Necator</taxon>
    </lineage>
</organism>
<reference evidence="3" key="1">
    <citation type="journal article" date="2014" name="Nat. Genet.">
        <title>Genome of the human hookworm Necator americanus.</title>
        <authorList>
            <person name="Tang Y.T."/>
            <person name="Gao X."/>
            <person name="Rosa B.A."/>
            <person name="Abubucker S."/>
            <person name="Hallsworth-Pepin K."/>
            <person name="Martin J."/>
            <person name="Tyagi R."/>
            <person name="Heizer E."/>
            <person name="Zhang X."/>
            <person name="Bhonagiri-Palsikar V."/>
            <person name="Minx P."/>
            <person name="Warren W.C."/>
            <person name="Wang Q."/>
            <person name="Zhan B."/>
            <person name="Hotez P.J."/>
            <person name="Sternberg P.W."/>
            <person name="Dougall A."/>
            <person name="Gaze S.T."/>
            <person name="Mulvenna J."/>
            <person name="Sotillo J."/>
            <person name="Ranganathan S."/>
            <person name="Rabelo E.M."/>
            <person name="Wilson R.K."/>
            <person name="Felgner P.L."/>
            <person name="Bethony J."/>
            <person name="Hawdon J.M."/>
            <person name="Gasser R.B."/>
            <person name="Loukas A."/>
            <person name="Mitreva M."/>
        </authorList>
    </citation>
    <scope>NUCLEOTIDE SEQUENCE [LARGE SCALE GENOMIC DNA]</scope>
</reference>
<dbReference type="SMART" id="SM00587">
    <property type="entry name" value="CHK"/>
    <property type="match status" value="1"/>
</dbReference>
<dbReference type="OrthoDB" id="5813109at2759"/>
<evidence type="ECO:0000313" key="2">
    <source>
        <dbReference type="EMBL" id="ETN80209.1"/>
    </source>
</evidence>